<dbReference type="AlphaFoldDB" id="A0AAV0ZGG3"/>
<name>A0AAV0ZGG3_VICFA</name>
<dbReference type="PANTHER" id="PTHR33116">
    <property type="entry name" value="REVERSE TRANSCRIPTASE ZINC-BINDING DOMAIN-CONTAINING PROTEIN-RELATED-RELATED"/>
    <property type="match status" value="1"/>
</dbReference>
<accession>A0AAV0ZGG3</accession>
<proteinExistence type="predicted"/>
<dbReference type="InterPro" id="IPR000477">
    <property type="entry name" value="RT_dom"/>
</dbReference>
<protein>
    <recommendedName>
        <fullName evidence="1">Reverse transcriptase domain-containing protein</fullName>
    </recommendedName>
</protein>
<dbReference type="EMBL" id="OX451737">
    <property type="protein sequence ID" value="CAI8596328.1"/>
    <property type="molecule type" value="Genomic_DNA"/>
</dbReference>
<keyword evidence="3" id="KW-1185">Reference proteome</keyword>
<dbReference type="Proteomes" id="UP001157006">
    <property type="component" value="Chromosome 2"/>
</dbReference>
<dbReference type="Pfam" id="PF00078">
    <property type="entry name" value="RVT_1"/>
    <property type="match status" value="1"/>
</dbReference>
<dbReference type="PANTHER" id="PTHR33116:SF84">
    <property type="entry name" value="RNA-DIRECTED DNA POLYMERASE"/>
    <property type="match status" value="1"/>
</dbReference>
<evidence type="ECO:0000259" key="1">
    <source>
        <dbReference type="Pfam" id="PF00078"/>
    </source>
</evidence>
<organism evidence="2 3">
    <name type="scientific">Vicia faba</name>
    <name type="common">Broad bean</name>
    <name type="synonym">Faba vulgaris</name>
    <dbReference type="NCBI Taxonomy" id="3906"/>
    <lineage>
        <taxon>Eukaryota</taxon>
        <taxon>Viridiplantae</taxon>
        <taxon>Streptophyta</taxon>
        <taxon>Embryophyta</taxon>
        <taxon>Tracheophyta</taxon>
        <taxon>Spermatophyta</taxon>
        <taxon>Magnoliopsida</taxon>
        <taxon>eudicotyledons</taxon>
        <taxon>Gunneridae</taxon>
        <taxon>Pentapetalae</taxon>
        <taxon>rosids</taxon>
        <taxon>fabids</taxon>
        <taxon>Fabales</taxon>
        <taxon>Fabaceae</taxon>
        <taxon>Papilionoideae</taxon>
        <taxon>50 kb inversion clade</taxon>
        <taxon>NPAAA clade</taxon>
        <taxon>Hologalegina</taxon>
        <taxon>IRL clade</taxon>
        <taxon>Fabeae</taxon>
        <taxon>Vicia</taxon>
    </lineage>
</organism>
<gene>
    <name evidence="2" type="ORF">VFH_II029880</name>
</gene>
<evidence type="ECO:0000313" key="2">
    <source>
        <dbReference type="EMBL" id="CAI8596328.1"/>
    </source>
</evidence>
<sequence length="217" mass="25119">MMDVINLPKNFIGLVVNCVRTPKFSLMMNGSLHGYFKSKRELRQGDPMSPLLFVIGMEYMSRIMRKVGDLEEFKYHDNCKTLKLNHLCFTDDVLLFSKGKFIPIYKMLQGKIRSWSTRALSFAGRVIQVNSVLTTFHVYWIQITVLPKQVFKDINSICRAYLWTGKAYNQSASNIAWHKVVKSKHKGGLGFTNSKVWNMEAIGNHVWNVSRRRTIYG</sequence>
<feature type="domain" description="Reverse transcriptase" evidence="1">
    <location>
        <begin position="19"/>
        <end position="100"/>
    </location>
</feature>
<reference evidence="2 3" key="1">
    <citation type="submission" date="2023-01" db="EMBL/GenBank/DDBJ databases">
        <authorList>
            <person name="Kreplak J."/>
        </authorList>
    </citation>
    <scope>NUCLEOTIDE SEQUENCE [LARGE SCALE GENOMIC DNA]</scope>
</reference>
<evidence type="ECO:0000313" key="3">
    <source>
        <dbReference type="Proteomes" id="UP001157006"/>
    </source>
</evidence>